<dbReference type="PANTHER" id="PTHR23151">
    <property type="entry name" value="DIHYDROLIPOAMIDE ACETYL/SUCCINYL-TRANSFERASE-RELATED"/>
    <property type="match status" value="1"/>
</dbReference>
<dbReference type="Pfam" id="PF00364">
    <property type="entry name" value="Biotin_lipoyl"/>
    <property type="match status" value="1"/>
</dbReference>
<dbReference type="PROSITE" id="PS00189">
    <property type="entry name" value="LIPOYL"/>
    <property type="match status" value="1"/>
</dbReference>
<dbReference type="EMBL" id="CCKQ01011694">
    <property type="protein sequence ID" value="CDW83261.1"/>
    <property type="molecule type" value="Genomic_DNA"/>
</dbReference>
<gene>
    <name evidence="6" type="primary">Contig1692.g1837</name>
    <name evidence="6" type="ORF">STYLEM_12303</name>
</gene>
<keyword evidence="2" id="KW-0809">Transit peptide</keyword>
<evidence type="ECO:0000256" key="1">
    <source>
        <dbReference type="ARBA" id="ARBA00022823"/>
    </source>
</evidence>
<feature type="region of interest" description="Disordered" evidence="3">
    <location>
        <begin position="218"/>
        <end position="269"/>
    </location>
</feature>
<dbReference type="GO" id="GO:0045254">
    <property type="term" value="C:pyruvate dehydrogenase complex"/>
    <property type="evidence" value="ECO:0007669"/>
    <property type="project" value="InterPro"/>
</dbReference>
<dbReference type="Gene3D" id="2.40.50.100">
    <property type="match status" value="1"/>
</dbReference>
<evidence type="ECO:0000259" key="5">
    <source>
        <dbReference type="PROSITE" id="PS51826"/>
    </source>
</evidence>
<dbReference type="GO" id="GO:0016746">
    <property type="term" value="F:acyltransferase activity"/>
    <property type="evidence" value="ECO:0007669"/>
    <property type="project" value="InterPro"/>
</dbReference>
<proteinExistence type="predicted"/>
<dbReference type="InParanoid" id="A0A078AMV9"/>
<dbReference type="FunFam" id="2.40.50.100:FF:000010">
    <property type="entry name" value="Acetyltransferase component of pyruvate dehydrogenase complex"/>
    <property type="match status" value="1"/>
</dbReference>
<dbReference type="Proteomes" id="UP000039865">
    <property type="component" value="Unassembled WGS sequence"/>
</dbReference>
<feature type="compositionally biased region" description="Low complexity" evidence="3">
    <location>
        <begin position="225"/>
        <end position="243"/>
    </location>
</feature>
<evidence type="ECO:0000259" key="4">
    <source>
        <dbReference type="PROSITE" id="PS50968"/>
    </source>
</evidence>
<dbReference type="PROSITE" id="PS50968">
    <property type="entry name" value="BIOTINYL_LIPOYL"/>
    <property type="match status" value="1"/>
</dbReference>
<dbReference type="PANTHER" id="PTHR23151:SF90">
    <property type="entry name" value="DIHYDROLIPOYLLYSINE-RESIDUE ACETYLTRANSFERASE COMPONENT OF PYRUVATE DEHYDROGENASE COMPLEX, MITOCHONDRIAL-RELATED"/>
    <property type="match status" value="1"/>
</dbReference>
<evidence type="ECO:0000256" key="2">
    <source>
        <dbReference type="ARBA" id="ARBA00022946"/>
    </source>
</evidence>
<dbReference type="SUPFAM" id="SSF51230">
    <property type="entry name" value="Single hybrid motif"/>
    <property type="match status" value="1"/>
</dbReference>
<feature type="domain" description="Lipoyl-binding" evidence="4">
    <location>
        <begin position="38"/>
        <end position="114"/>
    </location>
</feature>
<dbReference type="PROSITE" id="PS51826">
    <property type="entry name" value="PSBD"/>
    <property type="match status" value="1"/>
</dbReference>
<accession>A0A078AMV9</accession>
<dbReference type="InterPro" id="IPR023213">
    <property type="entry name" value="CAT-like_dom_sf"/>
</dbReference>
<keyword evidence="6" id="KW-0808">Transferase</keyword>
<dbReference type="GO" id="GO:0005739">
    <property type="term" value="C:mitochondrion"/>
    <property type="evidence" value="ECO:0007669"/>
    <property type="project" value="TreeGrafter"/>
</dbReference>
<keyword evidence="6" id="KW-0670">Pyruvate</keyword>
<dbReference type="GO" id="GO:0006086">
    <property type="term" value="P:pyruvate decarboxylation to acetyl-CoA"/>
    <property type="evidence" value="ECO:0007669"/>
    <property type="project" value="InterPro"/>
</dbReference>
<organism evidence="6 7">
    <name type="scientific">Stylonychia lemnae</name>
    <name type="common">Ciliate</name>
    <dbReference type="NCBI Taxonomy" id="5949"/>
    <lineage>
        <taxon>Eukaryota</taxon>
        <taxon>Sar</taxon>
        <taxon>Alveolata</taxon>
        <taxon>Ciliophora</taxon>
        <taxon>Intramacronucleata</taxon>
        <taxon>Spirotrichea</taxon>
        <taxon>Stichotrichia</taxon>
        <taxon>Sporadotrichida</taxon>
        <taxon>Oxytrichidae</taxon>
        <taxon>Stylonychinae</taxon>
        <taxon>Stylonychia</taxon>
    </lineage>
</organism>
<feature type="region of interest" description="Disordered" evidence="3">
    <location>
        <begin position="132"/>
        <end position="168"/>
    </location>
</feature>
<dbReference type="InterPro" id="IPR045257">
    <property type="entry name" value="E2/Pdx1"/>
</dbReference>
<keyword evidence="1" id="KW-0450">Lipoyl</keyword>
<evidence type="ECO:0000256" key="3">
    <source>
        <dbReference type="SAM" id="MobiDB-lite"/>
    </source>
</evidence>
<name>A0A078AMV9_STYLE</name>
<protein>
    <submittedName>
        <fullName evidence="6">Dihydrolipoyllysine-residue acetyltransferase component 1 of pyruvate dehydrogenase mitochondrial-like</fullName>
    </submittedName>
</protein>
<dbReference type="InterPro" id="IPR003016">
    <property type="entry name" value="2-oxoA_DH_lipoyl-BS"/>
</dbReference>
<keyword evidence="7" id="KW-1185">Reference proteome</keyword>
<dbReference type="OrthoDB" id="537444at2759"/>
<dbReference type="InterPro" id="IPR011053">
    <property type="entry name" value="Single_hybrid_motif"/>
</dbReference>
<dbReference type="Gene3D" id="3.30.559.10">
    <property type="entry name" value="Chloramphenicol acetyltransferase-like domain"/>
    <property type="match status" value="1"/>
</dbReference>
<dbReference type="CDD" id="cd06849">
    <property type="entry name" value="lipoyl_domain"/>
    <property type="match status" value="1"/>
</dbReference>
<dbReference type="AlphaFoldDB" id="A0A078AMV9"/>
<dbReference type="SUPFAM" id="SSF52777">
    <property type="entry name" value="CoA-dependent acyltransferases"/>
    <property type="match status" value="1"/>
</dbReference>
<dbReference type="InterPro" id="IPR004167">
    <property type="entry name" value="PSBD"/>
</dbReference>
<evidence type="ECO:0000313" key="6">
    <source>
        <dbReference type="EMBL" id="CDW83261.1"/>
    </source>
</evidence>
<feature type="compositionally biased region" description="Low complexity" evidence="3">
    <location>
        <begin position="251"/>
        <end position="261"/>
    </location>
</feature>
<feature type="domain" description="Peripheral subunit-binding (PSBD)" evidence="5">
    <location>
        <begin position="173"/>
        <end position="210"/>
    </location>
</feature>
<sequence length="497" mass="55411">MAFRILAKQLLHKQSTKSLALNKASFLWQQNLYQFASVIKLEMPALSPTMSEGNILTWTKKEGDKVNVGDILCEIQTDKATIGFESQEEGYLAKIIVPQDTKQVTVGKLIGLLVEEQAEIAQVDVAKYTQESKPAATSQKQESTSSTSQSQSQPQQSHHDFETEYHKQESSYLIAPSAGFYLKSYQVLPSEVKASGPKNLIQKGDVLSFIKSSNIQKGQKRAVDQSSQNQQQQQASQTQQQTVQKEEKKQTQPQKQQSKGTPNDGTYDRFNIKKQSWKDNTFDSQSKQVAQSIQHSKSNLPHSYLTSTCIVDELLSTLSTYDAKLTLDLFLVKATSKALSKVLKAKNINVSRLVQDNKEKSVIFYQQTDRVNTSQLTSPKSSQQIQGSNFSQDVPQSLVEIYQVSSAAESYAVVNPSSLISLHYTAPQKEVGIDAAHHQLILDIDSLEESNSEVKLKTQQKVKLSMAFDGSKLDEVQAAKVLSLIQRYLSDPDSMML</sequence>
<evidence type="ECO:0000313" key="7">
    <source>
        <dbReference type="Proteomes" id="UP000039865"/>
    </source>
</evidence>
<dbReference type="InterPro" id="IPR000089">
    <property type="entry name" value="Biotin_lipoyl"/>
</dbReference>
<feature type="compositionally biased region" description="Basic and acidic residues" evidence="3">
    <location>
        <begin position="157"/>
        <end position="168"/>
    </location>
</feature>
<reference evidence="6 7" key="1">
    <citation type="submission" date="2014-06" db="EMBL/GenBank/DDBJ databases">
        <authorList>
            <person name="Swart Estienne"/>
        </authorList>
    </citation>
    <scope>NUCLEOTIDE SEQUENCE [LARGE SCALE GENOMIC DNA]</scope>
    <source>
        <strain evidence="6 7">130c</strain>
    </source>
</reference>
<feature type="compositionally biased region" description="Low complexity" evidence="3">
    <location>
        <begin position="137"/>
        <end position="156"/>
    </location>
</feature>